<comment type="subcellular location">
    <subcellularLocation>
        <location evidence="1">Cell membrane</location>
        <topology evidence="1">Multi-pass membrane protein</topology>
    </subcellularLocation>
</comment>
<accession>A0A917U9B0</accession>
<evidence type="ECO:0000256" key="6">
    <source>
        <dbReference type="SAM" id="Phobius"/>
    </source>
</evidence>
<evidence type="ECO:0000313" key="9">
    <source>
        <dbReference type="Proteomes" id="UP000608890"/>
    </source>
</evidence>
<keyword evidence="5 6" id="KW-0472">Membrane</keyword>
<dbReference type="EMBL" id="BMNB01000055">
    <property type="protein sequence ID" value="GGM67067.1"/>
    <property type="molecule type" value="Genomic_DNA"/>
</dbReference>
<comment type="caution">
    <text evidence="8">The sequence shown here is derived from an EMBL/GenBank/DDBJ whole genome shotgun (WGS) entry which is preliminary data.</text>
</comment>
<dbReference type="InterPro" id="IPR018076">
    <property type="entry name" value="T2SS_GspF_dom"/>
</dbReference>
<dbReference type="PANTHER" id="PTHR35007:SF3">
    <property type="entry name" value="POSSIBLE CONSERVED ALANINE RICH MEMBRANE PROTEIN"/>
    <property type="match status" value="1"/>
</dbReference>
<evidence type="ECO:0000256" key="4">
    <source>
        <dbReference type="ARBA" id="ARBA00022989"/>
    </source>
</evidence>
<evidence type="ECO:0000256" key="2">
    <source>
        <dbReference type="ARBA" id="ARBA00022475"/>
    </source>
</evidence>
<dbReference type="Proteomes" id="UP000608890">
    <property type="component" value="Unassembled WGS sequence"/>
</dbReference>
<dbReference type="InterPro" id="IPR042094">
    <property type="entry name" value="T2SS_GspF_sf"/>
</dbReference>
<dbReference type="RefSeq" id="WP_189050589.1">
    <property type="nucleotide sequence ID" value="NZ_BMNB01000055.1"/>
</dbReference>
<feature type="transmembrane region" description="Helical" evidence="6">
    <location>
        <begin position="71"/>
        <end position="96"/>
    </location>
</feature>
<dbReference type="Pfam" id="PF00482">
    <property type="entry name" value="T2SSF"/>
    <property type="match status" value="1"/>
</dbReference>
<evidence type="ECO:0000256" key="1">
    <source>
        <dbReference type="ARBA" id="ARBA00004651"/>
    </source>
</evidence>
<feature type="transmembrane region" description="Helical" evidence="6">
    <location>
        <begin position="226"/>
        <end position="244"/>
    </location>
</feature>
<dbReference type="GO" id="GO:0005886">
    <property type="term" value="C:plasma membrane"/>
    <property type="evidence" value="ECO:0007669"/>
    <property type="project" value="UniProtKB-SubCell"/>
</dbReference>
<evidence type="ECO:0000313" key="8">
    <source>
        <dbReference type="EMBL" id="GGM67067.1"/>
    </source>
</evidence>
<keyword evidence="9" id="KW-1185">Reference proteome</keyword>
<organism evidence="8 9">
    <name type="scientific">Micromonospora sonchi</name>
    <dbReference type="NCBI Taxonomy" id="1763543"/>
    <lineage>
        <taxon>Bacteria</taxon>
        <taxon>Bacillati</taxon>
        <taxon>Actinomycetota</taxon>
        <taxon>Actinomycetes</taxon>
        <taxon>Micromonosporales</taxon>
        <taxon>Micromonosporaceae</taxon>
        <taxon>Micromonospora</taxon>
    </lineage>
</organism>
<dbReference type="PANTHER" id="PTHR35007">
    <property type="entry name" value="INTEGRAL MEMBRANE PROTEIN-RELATED"/>
    <property type="match status" value="1"/>
</dbReference>
<evidence type="ECO:0000256" key="3">
    <source>
        <dbReference type="ARBA" id="ARBA00022692"/>
    </source>
</evidence>
<feature type="transmembrane region" description="Helical" evidence="6">
    <location>
        <begin position="256"/>
        <end position="275"/>
    </location>
</feature>
<reference evidence="8" key="1">
    <citation type="journal article" date="2014" name="Int. J. Syst. Evol. Microbiol.">
        <title>Complete genome sequence of Corynebacterium casei LMG S-19264T (=DSM 44701T), isolated from a smear-ripened cheese.</title>
        <authorList>
            <consortium name="US DOE Joint Genome Institute (JGI-PGF)"/>
            <person name="Walter F."/>
            <person name="Albersmeier A."/>
            <person name="Kalinowski J."/>
            <person name="Ruckert C."/>
        </authorList>
    </citation>
    <scope>NUCLEOTIDE SEQUENCE</scope>
    <source>
        <strain evidence="8">CGMCC 4.7312</strain>
    </source>
</reference>
<sequence length="298" mass="31713">MNPLLVAGLLGSGLVASLVLGITALTGTAEPDRPPSRLAARARWLWYGSGTTREAQRRHQAWVFGALGAGILAWIVSGVPVAAPLVALAVPGVPWLMSAGREEQRAITRVEAVEAWTRRLRDVEDSGVGLQEAIVDTAQTAPAAIATEVQLLAARIQAGWDAEAALYEFADALRDPVSDQVVVALALHLSDRGARLTDVLTGIAEAATDEVAMRREISSKRSRARFQIRFLTIGSVLLVAYGLASGQYTAPYTEPRGQVVLAILACAFVGCLWWARTLSLPPAEERFIAAATSARSTP</sequence>
<reference evidence="8" key="2">
    <citation type="submission" date="2020-09" db="EMBL/GenBank/DDBJ databases">
        <authorList>
            <person name="Sun Q."/>
            <person name="Zhou Y."/>
        </authorList>
    </citation>
    <scope>NUCLEOTIDE SEQUENCE</scope>
    <source>
        <strain evidence="8">CGMCC 4.7312</strain>
    </source>
</reference>
<keyword evidence="4 6" id="KW-1133">Transmembrane helix</keyword>
<feature type="domain" description="Type II secretion system protein GspF" evidence="7">
    <location>
        <begin position="124"/>
        <end position="243"/>
    </location>
</feature>
<gene>
    <name evidence="8" type="ORF">GCM10011608_60470</name>
</gene>
<dbReference type="Gene3D" id="1.20.81.30">
    <property type="entry name" value="Type II secretion system (T2SS), domain F"/>
    <property type="match status" value="1"/>
</dbReference>
<evidence type="ECO:0000259" key="7">
    <source>
        <dbReference type="Pfam" id="PF00482"/>
    </source>
</evidence>
<proteinExistence type="predicted"/>
<keyword evidence="3 6" id="KW-0812">Transmembrane</keyword>
<name>A0A917U9B0_9ACTN</name>
<protein>
    <submittedName>
        <fullName evidence="8">Membrane protein</fullName>
    </submittedName>
</protein>
<evidence type="ECO:0000256" key="5">
    <source>
        <dbReference type="ARBA" id="ARBA00023136"/>
    </source>
</evidence>
<dbReference type="AlphaFoldDB" id="A0A917U9B0"/>
<keyword evidence="2" id="KW-1003">Cell membrane</keyword>